<dbReference type="SMART" id="SM00724">
    <property type="entry name" value="TLC"/>
    <property type="match status" value="1"/>
</dbReference>
<evidence type="ECO:0000256" key="1">
    <source>
        <dbReference type="ARBA" id="ARBA00004141"/>
    </source>
</evidence>
<feature type="compositionally biased region" description="Basic and acidic residues" evidence="5">
    <location>
        <begin position="237"/>
        <end position="247"/>
    </location>
</feature>
<proteinExistence type="predicted"/>
<keyword evidence="4 6" id="KW-0472">Membrane</keyword>
<feature type="domain" description="TLC" evidence="7">
    <location>
        <begin position="34"/>
        <end position="223"/>
    </location>
</feature>
<feature type="transmembrane region" description="Helical" evidence="6">
    <location>
        <begin position="151"/>
        <end position="179"/>
    </location>
</feature>
<dbReference type="GO" id="GO:0016020">
    <property type="term" value="C:membrane"/>
    <property type="evidence" value="ECO:0007669"/>
    <property type="project" value="UniProtKB-SubCell"/>
</dbReference>
<evidence type="ECO:0000256" key="3">
    <source>
        <dbReference type="ARBA" id="ARBA00022989"/>
    </source>
</evidence>
<dbReference type="AlphaFoldDB" id="A0A7J6RYY2"/>
<evidence type="ECO:0000256" key="2">
    <source>
        <dbReference type="ARBA" id="ARBA00022692"/>
    </source>
</evidence>
<comment type="subcellular location">
    <subcellularLocation>
        <location evidence="1">Membrane</location>
        <topology evidence="1">Multi-pass membrane protein</topology>
    </subcellularLocation>
</comment>
<gene>
    <name evidence="8" type="ORF">FOZ63_019946</name>
</gene>
<name>A0A7J6RYY2_PEROL</name>
<evidence type="ECO:0000256" key="4">
    <source>
        <dbReference type="ARBA" id="ARBA00023136"/>
    </source>
</evidence>
<evidence type="ECO:0000256" key="6">
    <source>
        <dbReference type="SAM" id="Phobius"/>
    </source>
</evidence>
<evidence type="ECO:0000313" key="8">
    <source>
        <dbReference type="EMBL" id="KAF4725546.1"/>
    </source>
</evidence>
<keyword evidence="9" id="KW-1185">Reference proteome</keyword>
<feature type="region of interest" description="Disordered" evidence="5">
    <location>
        <begin position="230"/>
        <end position="256"/>
    </location>
</feature>
<evidence type="ECO:0000259" key="7">
    <source>
        <dbReference type="SMART" id="SM00724"/>
    </source>
</evidence>
<reference evidence="8 9" key="1">
    <citation type="submission" date="2020-04" db="EMBL/GenBank/DDBJ databases">
        <title>Perkinsus olseni comparative genomics.</title>
        <authorList>
            <person name="Bogema D.R."/>
        </authorList>
    </citation>
    <scope>NUCLEOTIDE SEQUENCE [LARGE SCALE GENOMIC DNA]</scope>
    <source>
        <strain evidence="8 9">ATCC PRA-207</strain>
    </source>
</reference>
<feature type="transmembrane region" description="Helical" evidence="6">
    <location>
        <begin position="40"/>
        <end position="61"/>
    </location>
</feature>
<protein>
    <recommendedName>
        <fullName evidence="7">TLC domain-containing protein</fullName>
    </recommendedName>
</protein>
<feature type="transmembrane region" description="Helical" evidence="6">
    <location>
        <begin position="191"/>
        <end position="212"/>
    </location>
</feature>
<evidence type="ECO:0000313" key="9">
    <source>
        <dbReference type="Proteomes" id="UP000553632"/>
    </source>
</evidence>
<feature type="transmembrane region" description="Helical" evidence="6">
    <location>
        <begin position="12"/>
        <end position="28"/>
    </location>
</feature>
<accession>A0A7J6RYY2</accession>
<feature type="transmembrane region" description="Helical" evidence="6">
    <location>
        <begin position="109"/>
        <end position="130"/>
    </location>
</feature>
<evidence type="ECO:0000256" key="5">
    <source>
        <dbReference type="SAM" id="MobiDB-lite"/>
    </source>
</evidence>
<dbReference type="EMBL" id="JABANO010022210">
    <property type="protein sequence ID" value="KAF4725546.1"/>
    <property type="molecule type" value="Genomic_DNA"/>
</dbReference>
<keyword evidence="3 6" id="KW-1133">Transmembrane helix</keyword>
<dbReference type="Pfam" id="PF03798">
    <property type="entry name" value="TRAM_LAG1_CLN8"/>
    <property type="match status" value="1"/>
</dbReference>
<keyword evidence="2 6" id="KW-0812">Transmembrane</keyword>
<sequence>MVQPVFEDSTVALSSCFLCGVLFFVELYRLKGDVNKASQYVAMFHHVVSMVLAAGVIIINWDSFWTMASFGHNSDYPLVNVLQHFNIGYFTYDLAHVVTWDRKFLGHHIVAIAGFLLSDVANVFGLANAMNTFITELGSIMYNYYNTRRSTLTYTIFVVAYSISRLFLLSWSVCILWQAVHPPANSEYPSWVPFAIIVLQSSIFIINLKFLLTHVRKLYRILTGQKAAPGPLHRTTKNGEEEARREVEEESLSVSDDDYPAIPKSILRSRTHGVTLAETPIAA</sequence>
<dbReference type="InterPro" id="IPR006634">
    <property type="entry name" value="TLC-dom"/>
</dbReference>
<dbReference type="Proteomes" id="UP000553632">
    <property type="component" value="Unassembled WGS sequence"/>
</dbReference>
<comment type="caution">
    <text evidence="8">The sequence shown here is derived from an EMBL/GenBank/DDBJ whole genome shotgun (WGS) entry which is preliminary data.</text>
</comment>
<organism evidence="8 9">
    <name type="scientific">Perkinsus olseni</name>
    <name type="common">Perkinsus atlanticus</name>
    <dbReference type="NCBI Taxonomy" id="32597"/>
    <lineage>
        <taxon>Eukaryota</taxon>
        <taxon>Sar</taxon>
        <taxon>Alveolata</taxon>
        <taxon>Perkinsozoa</taxon>
        <taxon>Perkinsea</taxon>
        <taxon>Perkinsida</taxon>
        <taxon>Perkinsidae</taxon>
        <taxon>Perkinsus</taxon>
    </lineage>
</organism>